<reference evidence="1" key="1">
    <citation type="submission" date="2019-08" db="EMBL/GenBank/DDBJ databases">
        <authorList>
            <person name="Kucharzyk K."/>
            <person name="Murdoch R.W."/>
            <person name="Higgins S."/>
            <person name="Loffler F."/>
        </authorList>
    </citation>
    <scope>NUCLEOTIDE SEQUENCE</scope>
</reference>
<evidence type="ECO:0000313" key="1">
    <source>
        <dbReference type="EMBL" id="MPN61960.1"/>
    </source>
</evidence>
<sequence length="35" mass="3574">MKAEASVISSGYEASGKKILIDASTSNSSINIADD</sequence>
<dbReference type="EMBL" id="VSSQ01139303">
    <property type="protein sequence ID" value="MPN61960.1"/>
    <property type="molecule type" value="Genomic_DNA"/>
</dbReference>
<accession>A0A645JFT4</accession>
<organism evidence="1">
    <name type="scientific">bioreactor metagenome</name>
    <dbReference type="NCBI Taxonomy" id="1076179"/>
    <lineage>
        <taxon>unclassified sequences</taxon>
        <taxon>metagenomes</taxon>
        <taxon>ecological metagenomes</taxon>
    </lineage>
</organism>
<dbReference type="AlphaFoldDB" id="A0A645JFT4"/>
<comment type="caution">
    <text evidence="1">The sequence shown here is derived from an EMBL/GenBank/DDBJ whole genome shotgun (WGS) entry which is preliminary data.</text>
</comment>
<protein>
    <submittedName>
        <fullName evidence="1">Uncharacterized protein</fullName>
    </submittedName>
</protein>
<proteinExistence type="predicted"/>
<gene>
    <name evidence="1" type="ORF">SDC9_209706</name>
</gene>
<name>A0A645JFT4_9ZZZZ</name>